<feature type="region of interest" description="Disordered" evidence="1">
    <location>
        <begin position="1"/>
        <end position="20"/>
    </location>
</feature>
<dbReference type="AlphaFoldDB" id="A0A2H1VWZ2"/>
<evidence type="ECO:0000313" key="2">
    <source>
        <dbReference type="EMBL" id="SOQ45022.1"/>
    </source>
</evidence>
<proteinExistence type="predicted"/>
<dbReference type="EMBL" id="ODYU01004781">
    <property type="protein sequence ID" value="SOQ45022.1"/>
    <property type="molecule type" value="Genomic_DNA"/>
</dbReference>
<organism evidence="2">
    <name type="scientific">Spodoptera frugiperda</name>
    <name type="common">Fall armyworm</name>
    <dbReference type="NCBI Taxonomy" id="7108"/>
    <lineage>
        <taxon>Eukaryota</taxon>
        <taxon>Metazoa</taxon>
        <taxon>Ecdysozoa</taxon>
        <taxon>Arthropoda</taxon>
        <taxon>Hexapoda</taxon>
        <taxon>Insecta</taxon>
        <taxon>Pterygota</taxon>
        <taxon>Neoptera</taxon>
        <taxon>Endopterygota</taxon>
        <taxon>Lepidoptera</taxon>
        <taxon>Glossata</taxon>
        <taxon>Ditrysia</taxon>
        <taxon>Noctuoidea</taxon>
        <taxon>Noctuidae</taxon>
        <taxon>Amphipyrinae</taxon>
        <taxon>Spodoptera</taxon>
    </lineage>
</organism>
<reference evidence="2" key="1">
    <citation type="submission" date="2016-07" db="EMBL/GenBank/DDBJ databases">
        <authorList>
            <person name="Bretaudeau A."/>
        </authorList>
    </citation>
    <scope>NUCLEOTIDE SEQUENCE</scope>
    <source>
        <strain evidence="2">Rice</strain>
        <tissue evidence="2">Whole body</tissue>
    </source>
</reference>
<sequence length="112" mass="12394">MGRLDRSDTTAEQKTDVKQRLRCVSEGGKSSNDFSRQGKARGSVRLLLTKNYSVPTPACRARAPVNPLGSPQLRIKHQPYWTPSMEAHGPKVSTPKGSKICIITYKDIILTN</sequence>
<evidence type="ECO:0000256" key="1">
    <source>
        <dbReference type="SAM" id="MobiDB-lite"/>
    </source>
</evidence>
<gene>
    <name evidence="2" type="ORF">SFRICE_007037</name>
</gene>
<protein>
    <submittedName>
        <fullName evidence="2">SFRICE_007037</fullName>
    </submittedName>
</protein>
<accession>A0A2H1VWZ2</accession>
<feature type="compositionally biased region" description="Basic and acidic residues" evidence="1">
    <location>
        <begin position="1"/>
        <end position="19"/>
    </location>
</feature>
<name>A0A2H1VWZ2_SPOFR</name>